<keyword evidence="2" id="KW-1185">Reference proteome</keyword>
<accession>U6JUH9</accession>
<organism evidence="1 2">
    <name type="scientific">Eimeria mitis</name>
    <dbReference type="NCBI Taxonomy" id="44415"/>
    <lineage>
        <taxon>Eukaryota</taxon>
        <taxon>Sar</taxon>
        <taxon>Alveolata</taxon>
        <taxon>Apicomplexa</taxon>
        <taxon>Conoidasida</taxon>
        <taxon>Coccidia</taxon>
        <taxon>Eucoccidiorida</taxon>
        <taxon>Eimeriorina</taxon>
        <taxon>Eimeriidae</taxon>
        <taxon>Eimeria</taxon>
    </lineage>
</organism>
<reference evidence="1" key="1">
    <citation type="submission" date="2013-10" db="EMBL/GenBank/DDBJ databases">
        <title>Genomic analysis of the causative agents of coccidiosis in chickens.</title>
        <authorList>
            <person name="Reid A.J."/>
            <person name="Blake D."/>
            <person name="Billington K."/>
            <person name="Browne H."/>
            <person name="Dunn M."/>
            <person name="Hung S."/>
            <person name="Kawahara F."/>
            <person name="Miranda-Saavedra D."/>
            <person name="Mourier T."/>
            <person name="Nagra H."/>
            <person name="Otto T.D."/>
            <person name="Rawlings N."/>
            <person name="Sanchez A."/>
            <person name="Sanders M."/>
            <person name="Subramaniam C."/>
            <person name="Tay Y."/>
            <person name="Dear P."/>
            <person name="Doerig C."/>
            <person name="Gruber A."/>
            <person name="Parkinson J."/>
            <person name="Shirley M."/>
            <person name="Wan K.L."/>
            <person name="Berriman M."/>
            <person name="Tomley F."/>
            <person name="Pain A."/>
        </authorList>
    </citation>
    <scope>NUCLEOTIDE SEQUENCE [LARGE SCALE GENOMIC DNA]</scope>
    <source>
        <strain evidence="1">Houghton</strain>
    </source>
</reference>
<dbReference type="Proteomes" id="UP000030744">
    <property type="component" value="Unassembled WGS sequence"/>
</dbReference>
<dbReference type="SUPFAM" id="SSF57184">
    <property type="entry name" value="Growth factor receptor domain"/>
    <property type="match status" value="1"/>
</dbReference>
<sequence>MLVKARQIQFNPEGTKWVEVRVEVLGSNGKVNTRYNGGVAASLILADSDEIPERSEDVPLENQEGVVSERAVGIASSVATGGVAVLHFSPPADGNYRFSITCGGCNHKLNTEKHHFSAGTHAVLKVTSQPSGATSGTLLEYQPAVQLANRDGRPLHVKSTIVANVLPIDPHTKETVPLNSWTLETDEFGYARASDIRVTKAGQHMIQFVTTLWQDTRLEVSSAPFEVVPGPASAASFTLRPPSKVLIREPFSVVAVLVDLYGNETTSPPELQRKGNPVEVHLRAFNKAGQRVPLHGQTTQAWGEESDGEVPSREYWGQLQVSLKPKDWSFGAPQEPVSVEVRKIALLAPLRGLTREDGAKYLKVEPARLVFSVENAAYPQIFYVLPWSPGVIVGSEGLSHPLSGIHIGAFSIELDVVSDDPSWSSTVVVFDLPSPAPAPGVSVSFFPGPKDLTVYAKDSDFNEVLAGFPQQQLVREGEMIAYTLRLSACPLENEEVEIRIYGDRSGGYSVQPDLLHFSASDWQQEKTVLLKVEQDDIAPIGDELSFEGSIVGNSIRTLMLRHEVSSSEKDHAWSMRGGKELAFSVWDDDIAGVDWKANSNQLVESEHFKLAFRLRSQPVADVSLQLHCEGARIIAQLGRDQQLDDASPTLSLNDSVDLGNVTVKPTNWQAEHEFLLRLEIAKEASDNSAAQNNANDAIFHTSCSLQATSEDPNYNTEGKSTAQQHVLAMRGFGIPLAINRISSQSLADGDHDGQATTPSLVTCVGAHYLRTANGIVECLPCPPGYECPDPKVAPKPCPPEHMSLGGFLSCLPCPEGFTCPEGTAVPKELRPGFYHGISVEGNDVRASANAAIPCPEGFYCAGGSASPVPCLPGYVSDKGASECIPCPAGFKCKTGRSMDLEACPEGTYSLRGEHACRPCPAGFACTVQWDSEPNSFDDKPTEVGLIGSRARINFRGDQRGTSSHVDIVEQPIVELLLPCKVGYFSGEDTPVVMETSYDAQTFTMQDLVKVCAAYAKVVIFAKAERRHRMKET</sequence>
<proteinExistence type="predicted"/>
<dbReference type="VEuPathDB" id="ToxoDB:EMH_0018570"/>
<evidence type="ECO:0008006" key="3">
    <source>
        <dbReference type="Google" id="ProtNLM"/>
    </source>
</evidence>
<dbReference type="OrthoDB" id="439917at2759"/>
<evidence type="ECO:0000313" key="1">
    <source>
        <dbReference type="EMBL" id="CDJ29125.1"/>
    </source>
</evidence>
<dbReference type="RefSeq" id="XP_013351699.1">
    <property type="nucleotide sequence ID" value="XM_013496245.1"/>
</dbReference>
<dbReference type="PANTHER" id="PTHR46967">
    <property type="entry name" value="INSULIN-LIKE GROWTH FACTOR BINDING PROTEIN,N-TERMINAL"/>
    <property type="match status" value="1"/>
</dbReference>
<reference evidence="1" key="2">
    <citation type="submission" date="2013-10" db="EMBL/GenBank/DDBJ databases">
        <authorList>
            <person name="Aslett M."/>
        </authorList>
    </citation>
    <scope>NUCLEOTIDE SEQUENCE [LARGE SCALE GENOMIC DNA]</scope>
    <source>
        <strain evidence="1">Houghton</strain>
    </source>
</reference>
<protein>
    <recommendedName>
        <fullName evidence="3">GCC2 and GCC3 domain-containing protein</fullName>
    </recommendedName>
</protein>
<dbReference type="AlphaFoldDB" id="U6JUH9"/>
<evidence type="ECO:0000313" key="2">
    <source>
        <dbReference type="Proteomes" id="UP000030744"/>
    </source>
</evidence>
<dbReference type="EMBL" id="HG681745">
    <property type="protein sequence ID" value="CDJ29125.1"/>
    <property type="molecule type" value="Genomic_DNA"/>
</dbReference>
<gene>
    <name evidence="1" type="ORF">EMH_0018570</name>
</gene>
<dbReference type="GeneID" id="25376780"/>
<dbReference type="InterPro" id="IPR009030">
    <property type="entry name" value="Growth_fac_rcpt_cys_sf"/>
</dbReference>
<dbReference type="PANTHER" id="PTHR46967:SF2">
    <property type="entry name" value="SUSHI, VON WILLEBRAND FACTOR TYPE A, EGF AND PENTRAXIN DOMAIN-CONTAINING PROTEIN 1-LIKE"/>
    <property type="match status" value="1"/>
</dbReference>
<dbReference type="SMART" id="SM01411">
    <property type="entry name" value="Ephrin_rec_like"/>
    <property type="match status" value="3"/>
</dbReference>
<name>U6JUH9_9EIME</name>